<evidence type="ECO:0000313" key="2">
    <source>
        <dbReference type="EMBL" id="QCC46163.1"/>
    </source>
</evidence>
<accession>A0A4D6GWM9</accession>
<dbReference type="EMBL" id="CP038633">
    <property type="protein sequence ID" value="QCC46163.1"/>
    <property type="molecule type" value="Genomic_DNA"/>
</dbReference>
<reference evidence="2 4" key="1">
    <citation type="journal article" date="2019" name="Microbiol. Resour. Announc.">
        <title>The Genome Sequence of the Halobacterium salinarum Type Strain Is Closely Related to That of Laboratory Strains NRC-1 and R1.</title>
        <authorList>
            <person name="Pfeiffer F."/>
            <person name="Marchfelder A."/>
            <person name="Habermann B."/>
            <person name="Dyall-Smith M.L."/>
        </authorList>
    </citation>
    <scope>NUCLEOTIDE SEQUENCE [LARGE SCALE GENOMIC DNA]</scope>
    <source>
        <strain evidence="2">91-R6</strain>
        <strain evidence="4">ATCC 33171 / DSM 3754 / JCM 8978 / NBRC 102687 / NCIMB 764 / 91-R6</strain>
        <plasmid evidence="4">phsal2</plasmid>
    </source>
</reference>
<feature type="compositionally biased region" description="Basic residues" evidence="1">
    <location>
        <begin position="60"/>
        <end position="69"/>
    </location>
</feature>
<dbReference type="RefSeq" id="WP_136361760.1">
    <property type="nucleotide sequence ID" value="NZ_VRYN01000016.1"/>
</dbReference>
<name>A0A4D6GWM9_HALS9</name>
<sequence>MVRDNKDRYGNRHREDPAYDMGESKPGDVGDSKGTFHDRASSDNNVIVDGEVKNYESHKRNNSNKKHSVRSGSNGEADNQDEEQSHGTHGNGQYAELDGNIVEVEVDRISGSGNAIAMYQGMHVHVPDGEPGESYEVELNADSGYFVGKVKVRE</sequence>
<feature type="compositionally biased region" description="Basic and acidic residues" evidence="1">
    <location>
        <begin position="50"/>
        <end position="59"/>
    </location>
</feature>
<dbReference type="EMBL" id="VRYN01000016">
    <property type="protein sequence ID" value="TYO73833.1"/>
    <property type="molecule type" value="Genomic_DNA"/>
</dbReference>
<evidence type="ECO:0008006" key="6">
    <source>
        <dbReference type="Google" id="ProtNLM"/>
    </source>
</evidence>
<dbReference type="GeneID" id="39856373"/>
<dbReference type="AlphaFoldDB" id="A0A4D6GWM9"/>
<dbReference type="Proteomes" id="UP000323075">
    <property type="component" value="Unassembled WGS sequence"/>
</dbReference>
<evidence type="ECO:0000313" key="5">
    <source>
        <dbReference type="Proteomes" id="UP000323075"/>
    </source>
</evidence>
<geneLocation type="plasmid" evidence="4">
    <name>phsal2</name>
</geneLocation>
<reference evidence="3 5" key="2">
    <citation type="submission" date="2019-07" db="EMBL/GenBank/DDBJ databases">
        <title>Genomic Encyclopedia of Archaeal and Bacterial Type Strains, Phase II (KMG-II): from individual species to whole genera.</title>
        <authorList>
            <person name="Goeker M."/>
        </authorList>
    </citation>
    <scope>NUCLEOTIDE SEQUENCE [LARGE SCALE GENOMIC DNA]</scope>
    <source>
        <strain evidence="3 5">DSM 3754</strain>
    </source>
</reference>
<gene>
    <name evidence="3" type="ORF">APQ99_02371</name>
    <name evidence="2" type="ORF">HBSAL_13265</name>
</gene>
<protein>
    <recommendedName>
        <fullName evidence="6">TRAM domain-containing protein</fullName>
    </recommendedName>
</protein>
<evidence type="ECO:0000313" key="3">
    <source>
        <dbReference type="EMBL" id="TYO73833.1"/>
    </source>
</evidence>
<proteinExistence type="predicted"/>
<organism evidence="2 4">
    <name type="scientific">Halobacterium salinarum (strain ATCC 33171 / DSM 3754 / JCM 8978 / NBRC 102687 / NCIMB 764 / 91-R6)</name>
    <dbReference type="NCBI Taxonomy" id="2597657"/>
    <lineage>
        <taxon>Archaea</taxon>
        <taxon>Methanobacteriati</taxon>
        <taxon>Methanobacteriota</taxon>
        <taxon>Stenosarchaea group</taxon>
        <taxon>Halobacteria</taxon>
        <taxon>Halobacteriales</taxon>
        <taxon>Halobacteriaceae</taxon>
        <taxon>Halobacterium</taxon>
    </lineage>
</organism>
<feature type="region of interest" description="Disordered" evidence="1">
    <location>
        <begin position="1"/>
        <end position="99"/>
    </location>
</feature>
<geneLocation type="plasmid" evidence="2">
    <name>pHSAL2</name>
</geneLocation>
<dbReference type="SUPFAM" id="SSF50249">
    <property type="entry name" value="Nucleic acid-binding proteins"/>
    <property type="match status" value="1"/>
</dbReference>
<evidence type="ECO:0000256" key="1">
    <source>
        <dbReference type="SAM" id="MobiDB-lite"/>
    </source>
</evidence>
<keyword evidence="2" id="KW-0614">Plasmid</keyword>
<dbReference type="Proteomes" id="UP000296216">
    <property type="component" value="Plasmid pHSAL2"/>
</dbReference>
<evidence type="ECO:0000313" key="4">
    <source>
        <dbReference type="Proteomes" id="UP000296216"/>
    </source>
</evidence>
<dbReference type="InterPro" id="IPR012340">
    <property type="entry name" value="NA-bd_OB-fold"/>
</dbReference>
<reference evidence="2" key="3">
    <citation type="journal article" name="MicrobiologyOpen">
        <title>Whole-genome comparison between the type strain of Halobacterium salinarum (DSM 3754(T)) and the laboratory strains R1 and NRC-1.</title>
        <authorList>
            <person name="Pfeiffer F."/>
            <person name="Losensky G."/>
            <person name="Marchfelder A."/>
            <person name="Habermann B."/>
            <person name="Dyall-Smith M."/>
        </authorList>
    </citation>
    <scope>NUCLEOTIDE SEQUENCE</scope>
    <source>
        <strain evidence="2">91-R6</strain>
    </source>
</reference>
<dbReference type="Gene3D" id="2.40.50.140">
    <property type="entry name" value="Nucleic acid-binding proteins"/>
    <property type="match status" value="1"/>
</dbReference>
<feature type="compositionally biased region" description="Basic and acidic residues" evidence="1">
    <location>
        <begin position="1"/>
        <end position="41"/>
    </location>
</feature>